<dbReference type="Gene3D" id="3.40.50.720">
    <property type="entry name" value="NAD(P)-binding Rossmann-like Domain"/>
    <property type="match status" value="1"/>
</dbReference>
<accession>A0A0E0QAV5</accession>
<dbReference type="HOGENOM" id="CLU_030125_0_1_1"/>
<evidence type="ECO:0000313" key="3">
    <source>
        <dbReference type="Proteomes" id="UP000008022"/>
    </source>
</evidence>
<name>A0A0E0QAV5_ORYRU</name>
<proteinExistence type="predicted"/>
<dbReference type="SMR" id="A0A0E0QAV5"/>
<dbReference type="InterPro" id="IPR055222">
    <property type="entry name" value="PRISE-like_Rossmann-fold"/>
</dbReference>
<dbReference type="PANTHER" id="PTHR32487:SF14">
    <property type="entry name" value="OS07G0601600 PROTEIN"/>
    <property type="match status" value="1"/>
</dbReference>
<protein>
    <recommendedName>
        <fullName evidence="1">PRISE-like Rossmann-fold domain-containing protein</fullName>
    </recommendedName>
</protein>
<dbReference type="SUPFAM" id="SSF51735">
    <property type="entry name" value="NAD(P)-binding Rossmann-fold domains"/>
    <property type="match status" value="1"/>
</dbReference>
<reference evidence="3" key="1">
    <citation type="submission" date="2013-06" db="EMBL/GenBank/DDBJ databases">
        <authorList>
            <person name="Zhao Q."/>
        </authorList>
    </citation>
    <scope>NUCLEOTIDE SEQUENCE</scope>
    <source>
        <strain evidence="3">cv. W1943</strain>
    </source>
</reference>
<feature type="domain" description="PRISE-like Rossmann-fold" evidence="1">
    <location>
        <begin position="36"/>
        <end position="410"/>
    </location>
</feature>
<dbReference type="EnsemblPlants" id="ORUFI07G22230.1">
    <property type="protein sequence ID" value="ORUFI07G22230.1"/>
    <property type="gene ID" value="ORUFI07G22230"/>
</dbReference>
<sequence length="410" mass="44812">MPPMSMSWWWAGAIGAARKRHDGGGGEQQPPFRSVALVVGSTGIVGTSLVDILPLPDTPGGPWKVYALSRRPPPPWSPPPPAAVTHLCVDLADAAAVAEALAPLTDITHVFYVALAAPHLAEARSREANAGMLRNVLAAVVPTCPALAHVALQTGSKHYIGPPESIGKLPVETPFSEDMPRHDYPNFYYDQEDVLFDAVTSSSSSSSSRRAAAVTWSVHRPSLIFGFSPRSAMNVVCSLCVYAAICRKERRELRWPGSLGAWEGFSNASDADLVAEQQIWAAVADAAAKNEAFNCSNGDIYKWKQLWPVLAGKFGVEWAGYEGEERRVGLTAAMAGKEAVWAEIVAEEKLVATELGEVANWWFVDALFMDKWEFVDTMNKSKEHGFLGFRNTLRSFEAWIDKMKLYRIVP</sequence>
<dbReference type="Pfam" id="PF22917">
    <property type="entry name" value="PRISE"/>
    <property type="match status" value="1"/>
</dbReference>
<dbReference type="AlphaFoldDB" id="A0A0E0QAV5"/>
<dbReference type="eggNOG" id="ENOG502QSRH">
    <property type="taxonomic scope" value="Eukaryota"/>
</dbReference>
<dbReference type="Gramene" id="ORUFI07G22230.1">
    <property type="protein sequence ID" value="ORUFI07G22230.1"/>
    <property type="gene ID" value="ORUFI07G22230"/>
</dbReference>
<dbReference type="CDD" id="cd08948">
    <property type="entry name" value="5beta-POR_like_SDR_a"/>
    <property type="match status" value="1"/>
</dbReference>
<dbReference type="InterPro" id="IPR036291">
    <property type="entry name" value="NAD(P)-bd_dom_sf"/>
</dbReference>
<dbReference type="OMA" id="GRPFVFP"/>
<reference evidence="2" key="2">
    <citation type="submission" date="2015-06" db="UniProtKB">
        <authorList>
            <consortium name="EnsemblPlants"/>
        </authorList>
    </citation>
    <scope>IDENTIFICATION</scope>
</reference>
<keyword evidence="3" id="KW-1185">Reference proteome</keyword>
<evidence type="ECO:0000259" key="1">
    <source>
        <dbReference type="Pfam" id="PF22917"/>
    </source>
</evidence>
<dbReference type="Proteomes" id="UP000008022">
    <property type="component" value="Unassembled WGS sequence"/>
</dbReference>
<organism evidence="2 3">
    <name type="scientific">Oryza rufipogon</name>
    <name type="common">Brownbeard rice</name>
    <name type="synonym">Asian wild rice</name>
    <dbReference type="NCBI Taxonomy" id="4529"/>
    <lineage>
        <taxon>Eukaryota</taxon>
        <taxon>Viridiplantae</taxon>
        <taxon>Streptophyta</taxon>
        <taxon>Embryophyta</taxon>
        <taxon>Tracheophyta</taxon>
        <taxon>Spermatophyta</taxon>
        <taxon>Magnoliopsida</taxon>
        <taxon>Liliopsida</taxon>
        <taxon>Poales</taxon>
        <taxon>Poaceae</taxon>
        <taxon>BOP clade</taxon>
        <taxon>Oryzoideae</taxon>
        <taxon>Oryzeae</taxon>
        <taxon>Oryzinae</taxon>
        <taxon>Oryza</taxon>
    </lineage>
</organism>
<dbReference type="PANTHER" id="PTHR32487">
    <property type="entry name" value="3-OXO-DELTA(4,5)-STEROID 5-BETA-REDUCTASE"/>
    <property type="match status" value="1"/>
</dbReference>
<dbReference type="STRING" id="4529.A0A0E0QAV5"/>
<dbReference type="GO" id="GO:0016627">
    <property type="term" value="F:oxidoreductase activity, acting on the CH-CH group of donors"/>
    <property type="evidence" value="ECO:0007669"/>
    <property type="project" value="UniProtKB-ARBA"/>
</dbReference>
<evidence type="ECO:0000313" key="2">
    <source>
        <dbReference type="EnsemblPlants" id="ORUFI07G22230.1"/>
    </source>
</evidence>